<feature type="domain" description="RCK N-terminal" evidence="7">
    <location>
        <begin position="1"/>
        <end position="120"/>
    </location>
</feature>
<comment type="caution">
    <text evidence="9">The sequence shown here is derived from an EMBL/GenBank/DDBJ whole genome shotgun (WGS) entry which is preliminary data.</text>
</comment>
<dbReference type="Pfam" id="PF02080">
    <property type="entry name" value="TrkA_C"/>
    <property type="match status" value="2"/>
</dbReference>
<feature type="domain" description="RCK N-terminal" evidence="7">
    <location>
        <begin position="227"/>
        <end position="344"/>
    </location>
</feature>
<dbReference type="Gene3D" id="3.30.70.1450">
    <property type="entry name" value="Regulator of K+ conductance, C-terminal domain"/>
    <property type="match status" value="2"/>
</dbReference>
<evidence type="ECO:0000256" key="6">
    <source>
        <dbReference type="ARBA" id="ARBA00023065"/>
    </source>
</evidence>
<evidence type="ECO:0000313" key="9">
    <source>
        <dbReference type="EMBL" id="HIZ70440.1"/>
    </source>
</evidence>
<evidence type="ECO:0000256" key="4">
    <source>
        <dbReference type="ARBA" id="ARBA00022958"/>
    </source>
</evidence>
<accession>A0A9D2G139</accession>
<dbReference type="Pfam" id="PF02254">
    <property type="entry name" value="TrkA_N"/>
    <property type="match status" value="2"/>
</dbReference>
<evidence type="ECO:0000256" key="1">
    <source>
        <dbReference type="ARBA" id="ARBA00017378"/>
    </source>
</evidence>
<dbReference type="InterPro" id="IPR036291">
    <property type="entry name" value="NAD(P)-bd_dom_sf"/>
</dbReference>
<dbReference type="NCBIfam" id="NF007033">
    <property type="entry name" value="PRK09496.1-5"/>
    <property type="match status" value="1"/>
</dbReference>
<sequence>MDIVIAGGGKIGETLCQELSKEDINIVLLERNQDRLERIINKTDITGLTGDATDYDSLVEAGVQNCDLFIAVTPEDETNIISSVISKKLGAEHTIARVRNPKYANREEFIRDGLGISMVINPEMEAAKHMARLLEFPESLSTESFENGRVNIVEVRIEKNSPLVDISLSQFGQRYSELLICAVTHGQETFIPSGDTVLHEGDHLYVTGEKKELNHFYREVGYINEEVNSSLIIGGGRITYYLLQRLSKLNMDIKVIEINHETALDLSHRFPGIMIIRGDGTDQEFLNEERIDQFDAVLSLTGIDEENIINSLYAISLDVNKVITKVSRTGLLKILEDTDLQSIVTPKILITSKILRFVRSLKGTRASNVEALYRIADNKVEALQFLVKRDSKVIGKTFNELNIKENVLVAYIIRGKELIFPSGEDCIYAGDHVIIVTTYKQFDDIDDILK</sequence>
<dbReference type="AlphaFoldDB" id="A0A9D2G139"/>
<dbReference type="PROSITE" id="PS51201">
    <property type="entry name" value="RCK_N"/>
    <property type="match status" value="2"/>
</dbReference>
<dbReference type="InterPro" id="IPR006036">
    <property type="entry name" value="K_uptake_TrkA"/>
</dbReference>
<keyword evidence="5" id="KW-0520">NAD</keyword>
<evidence type="ECO:0000259" key="8">
    <source>
        <dbReference type="PROSITE" id="PS51202"/>
    </source>
</evidence>
<dbReference type="PROSITE" id="PS51202">
    <property type="entry name" value="RCK_C"/>
    <property type="match status" value="2"/>
</dbReference>
<dbReference type="InterPro" id="IPR036721">
    <property type="entry name" value="RCK_C_sf"/>
</dbReference>
<dbReference type="GO" id="GO:0005886">
    <property type="term" value="C:plasma membrane"/>
    <property type="evidence" value="ECO:0007669"/>
    <property type="project" value="InterPro"/>
</dbReference>
<keyword evidence="2" id="KW-0813">Transport</keyword>
<evidence type="ECO:0000256" key="5">
    <source>
        <dbReference type="ARBA" id="ARBA00023027"/>
    </source>
</evidence>
<evidence type="ECO:0000256" key="2">
    <source>
        <dbReference type="ARBA" id="ARBA00022448"/>
    </source>
</evidence>
<feature type="domain" description="RCK C-terminal" evidence="8">
    <location>
        <begin position="370"/>
        <end position="450"/>
    </location>
</feature>
<gene>
    <name evidence="9" type="primary">trkA</name>
    <name evidence="9" type="ORF">H9808_01540</name>
</gene>
<name>A0A9D2G139_9LACT</name>
<evidence type="ECO:0000256" key="3">
    <source>
        <dbReference type="ARBA" id="ARBA00022538"/>
    </source>
</evidence>
<feature type="domain" description="RCK C-terminal" evidence="8">
    <location>
        <begin position="140"/>
        <end position="222"/>
    </location>
</feature>
<dbReference type="InterPro" id="IPR050721">
    <property type="entry name" value="Trk_Ktr_HKT_K-transport"/>
</dbReference>
<keyword evidence="6" id="KW-0406">Ion transport</keyword>
<dbReference type="SUPFAM" id="SSF116726">
    <property type="entry name" value="TrkA C-terminal domain-like"/>
    <property type="match status" value="2"/>
</dbReference>
<organism evidence="9 10">
    <name type="scientific">Candidatus Atopostipes pullistercoris</name>
    <dbReference type="NCBI Taxonomy" id="2838467"/>
    <lineage>
        <taxon>Bacteria</taxon>
        <taxon>Bacillati</taxon>
        <taxon>Bacillota</taxon>
        <taxon>Bacilli</taxon>
        <taxon>Lactobacillales</taxon>
        <taxon>Carnobacteriaceae</taxon>
        <taxon>Atopostipes</taxon>
    </lineage>
</organism>
<dbReference type="PANTHER" id="PTHR43833">
    <property type="entry name" value="POTASSIUM CHANNEL PROTEIN 2-RELATED-RELATED"/>
    <property type="match status" value="1"/>
</dbReference>
<dbReference type="GO" id="GO:0015079">
    <property type="term" value="F:potassium ion transmembrane transporter activity"/>
    <property type="evidence" value="ECO:0007669"/>
    <property type="project" value="InterPro"/>
</dbReference>
<dbReference type="EMBL" id="DXAZ01000020">
    <property type="protein sequence ID" value="HIZ70440.1"/>
    <property type="molecule type" value="Genomic_DNA"/>
</dbReference>
<dbReference type="PANTHER" id="PTHR43833:SF5">
    <property type="entry name" value="TRK SYSTEM POTASSIUM UPTAKE PROTEIN TRKA"/>
    <property type="match status" value="1"/>
</dbReference>
<evidence type="ECO:0000259" key="7">
    <source>
        <dbReference type="PROSITE" id="PS51201"/>
    </source>
</evidence>
<protein>
    <recommendedName>
        <fullName evidence="1">Trk system potassium uptake protein TrkA</fullName>
    </recommendedName>
</protein>
<dbReference type="SUPFAM" id="SSF51735">
    <property type="entry name" value="NAD(P)-binding Rossmann-fold domains"/>
    <property type="match status" value="2"/>
</dbReference>
<dbReference type="InterPro" id="IPR006037">
    <property type="entry name" value="RCK_C"/>
</dbReference>
<dbReference type="Proteomes" id="UP000824106">
    <property type="component" value="Unassembled WGS sequence"/>
</dbReference>
<evidence type="ECO:0000313" key="10">
    <source>
        <dbReference type="Proteomes" id="UP000824106"/>
    </source>
</evidence>
<dbReference type="Gene3D" id="3.40.50.720">
    <property type="entry name" value="NAD(P)-binding Rossmann-like Domain"/>
    <property type="match status" value="2"/>
</dbReference>
<keyword evidence="4" id="KW-0630">Potassium</keyword>
<keyword evidence="3" id="KW-0633">Potassium transport</keyword>
<dbReference type="NCBIfam" id="NF007039">
    <property type="entry name" value="PRK09496.3-2"/>
    <property type="match status" value="1"/>
</dbReference>
<dbReference type="PRINTS" id="PR00335">
    <property type="entry name" value="KUPTAKETRKA"/>
</dbReference>
<dbReference type="InterPro" id="IPR003148">
    <property type="entry name" value="RCK_N"/>
</dbReference>
<proteinExistence type="predicted"/>
<reference evidence="9" key="2">
    <citation type="submission" date="2021-04" db="EMBL/GenBank/DDBJ databases">
        <authorList>
            <person name="Gilroy R."/>
        </authorList>
    </citation>
    <scope>NUCLEOTIDE SEQUENCE</scope>
    <source>
        <strain evidence="9">CHK169-4300</strain>
    </source>
</reference>
<reference evidence="9" key="1">
    <citation type="journal article" date="2021" name="PeerJ">
        <title>Extensive microbial diversity within the chicken gut microbiome revealed by metagenomics and culture.</title>
        <authorList>
            <person name="Gilroy R."/>
            <person name="Ravi A."/>
            <person name="Getino M."/>
            <person name="Pursley I."/>
            <person name="Horton D.L."/>
            <person name="Alikhan N.F."/>
            <person name="Baker D."/>
            <person name="Gharbi K."/>
            <person name="Hall N."/>
            <person name="Watson M."/>
            <person name="Adriaenssens E.M."/>
            <person name="Foster-Nyarko E."/>
            <person name="Jarju S."/>
            <person name="Secka A."/>
            <person name="Antonio M."/>
            <person name="Oren A."/>
            <person name="Chaudhuri R.R."/>
            <person name="La Ragione R."/>
            <person name="Hildebrand F."/>
            <person name="Pallen M.J."/>
        </authorList>
    </citation>
    <scope>NUCLEOTIDE SEQUENCE</scope>
    <source>
        <strain evidence="9">CHK169-4300</strain>
    </source>
</reference>